<evidence type="ECO:0000256" key="2">
    <source>
        <dbReference type="ARBA" id="ARBA00022679"/>
    </source>
</evidence>
<evidence type="ECO:0000256" key="6">
    <source>
        <dbReference type="ARBA" id="ARBA00047615"/>
    </source>
</evidence>
<reference evidence="11" key="1">
    <citation type="submission" date="2015-08" db="EMBL/GenBank/DDBJ databases">
        <title>Candidatus Bacteriodes Periocalifornicus.</title>
        <authorList>
            <person name="McLean J.S."/>
            <person name="Kelley S."/>
        </authorList>
    </citation>
    <scope>NUCLEOTIDE SEQUENCE [LARGE SCALE GENOMIC DNA]</scope>
    <source>
        <strain evidence="11">12B</strain>
    </source>
</reference>
<evidence type="ECO:0000256" key="5">
    <source>
        <dbReference type="ARBA" id="ARBA00022840"/>
    </source>
</evidence>
<accession>A0A0Q4B6V9</accession>
<dbReference type="Pfam" id="PF02224">
    <property type="entry name" value="Cytidylate_kin"/>
    <property type="match status" value="1"/>
</dbReference>
<dbReference type="SUPFAM" id="SSF52540">
    <property type="entry name" value="P-loop containing nucleoside triphosphate hydrolases"/>
    <property type="match status" value="1"/>
</dbReference>
<evidence type="ECO:0000256" key="8">
    <source>
        <dbReference type="HAMAP-Rule" id="MF_00238"/>
    </source>
</evidence>
<feature type="region of interest" description="Disordered" evidence="9">
    <location>
        <begin position="80"/>
        <end position="100"/>
    </location>
</feature>
<evidence type="ECO:0000313" key="11">
    <source>
        <dbReference type="EMBL" id="KQM08250.1"/>
    </source>
</evidence>
<keyword evidence="4 8" id="KW-0418">Kinase</keyword>
<dbReference type="STRING" id="1702214.AL399_08385"/>
<comment type="catalytic activity">
    <reaction evidence="6 8">
        <text>dCMP + ATP = dCDP + ADP</text>
        <dbReference type="Rhea" id="RHEA:25094"/>
        <dbReference type="ChEBI" id="CHEBI:30616"/>
        <dbReference type="ChEBI" id="CHEBI:57566"/>
        <dbReference type="ChEBI" id="CHEBI:58593"/>
        <dbReference type="ChEBI" id="CHEBI:456216"/>
        <dbReference type="EC" id="2.7.4.25"/>
    </reaction>
</comment>
<comment type="similarity">
    <text evidence="1 8">Belongs to the cytidylate kinase family. Type 1 subfamily.</text>
</comment>
<proteinExistence type="inferred from homology"/>
<sequence length="254" mass="27967">MKRIKIAIDGLSSCGKSTFARAIAQQLGYIYVDTGAMYRAITLAAIREGLGDMAGMEHEAILSFLGRHTLCYRAGGMQEDQQRGKEGGCGERNPMVDSAGRANPQLELDGVLLDRELRMPEVANLVSQVAAVPEVRTHLVAMQQEIGRGGGVAMDGRDVGTVIFPDAELKIFMTARPEVRARRRYDEMVAKGLPANYDEIYANLIQRDRIDTTRACNPMRRAEDALVLDNSEMTIDEQLAWVIPIAEAKIRGEA</sequence>
<dbReference type="AlphaFoldDB" id="A0A0Q4B6V9"/>
<comment type="caution">
    <text evidence="11">The sequence shown here is derived from an EMBL/GenBank/DDBJ whole genome shotgun (WGS) entry which is preliminary data.</text>
</comment>
<dbReference type="NCBIfam" id="TIGR00017">
    <property type="entry name" value="cmk"/>
    <property type="match status" value="1"/>
</dbReference>
<feature type="binding site" evidence="8">
    <location>
        <begin position="10"/>
        <end position="18"/>
    </location>
    <ligand>
        <name>ATP</name>
        <dbReference type="ChEBI" id="CHEBI:30616"/>
    </ligand>
</feature>
<evidence type="ECO:0000256" key="1">
    <source>
        <dbReference type="ARBA" id="ARBA00009427"/>
    </source>
</evidence>
<comment type="subcellular location">
    <subcellularLocation>
        <location evidence="8">Cytoplasm</location>
    </subcellularLocation>
</comment>
<dbReference type="CDD" id="cd02020">
    <property type="entry name" value="CMPK"/>
    <property type="match status" value="1"/>
</dbReference>
<keyword evidence="8" id="KW-0963">Cytoplasm</keyword>
<dbReference type="GO" id="GO:0005737">
    <property type="term" value="C:cytoplasm"/>
    <property type="evidence" value="ECO:0007669"/>
    <property type="project" value="UniProtKB-SubCell"/>
</dbReference>
<evidence type="ECO:0000256" key="4">
    <source>
        <dbReference type="ARBA" id="ARBA00022777"/>
    </source>
</evidence>
<dbReference type="InterPro" id="IPR011994">
    <property type="entry name" value="Cytidylate_kinase_dom"/>
</dbReference>
<protein>
    <recommendedName>
        <fullName evidence="8">Cytidylate kinase</fullName>
        <shortName evidence="8">CK</shortName>
        <ecNumber evidence="8">2.7.4.25</ecNumber>
    </recommendedName>
    <alternativeName>
        <fullName evidence="8">Cytidine monophosphate kinase</fullName>
        <shortName evidence="8">CMP kinase</shortName>
    </alternativeName>
</protein>
<evidence type="ECO:0000256" key="7">
    <source>
        <dbReference type="ARBA" id="ARBA00048478"/>
    </source>
</evidence>
<organism evidence="11 12">
    <name type="scientific">Candidatus [Bacteroides] periocalifornicus</name>
    <dbReference type="NCBI Taxonomy" id="1702214"/>
    <lineage>
        <taxon>Bacteria</taxon>
        <taxon>Pseudomonadati</taxon>
        <taxon>Bacteroidota</taxon>
    </lineage>
</organism>
<dbReference type="Proteomes" id="UP000054172">
    <property type="component" value="Unassembled WGS sequence"/>
</dbReference>
<keyword evidence="2 8" id="KW-0808">Transferase</keyword>
<evidence type="ECO:0000256" key="9">
    <source>
        <dbReference type="SAM" id="MobiDB-lite"/>
    </source>
</evidence>
<keyword evidence="5 8" id="KW-0067">ATP-binding</keyword>
<comment type="catalytic activity">
    <reaction evidence="7 8">
        <text>CMP + ATP = CDP + ADP</text>
        <dbReference type="Rhea" id="RHEA:11600"/>
        <dbReference type="ChEBI" id="CHEBI:30616"/>
        <dbReference type="ChEBI" id="CHEBI:58069"/>
        <dbReference type="ChEBI" id="CHEBI:60377"/>
        <dbReference type="ChEBI" id="CHEBI:456216"/>
        <dbReference type="EC" id="2.7.4.25"/>
    </reaction>
</comment>
<feature type="domain" description="Cytidylate kinase" evidence="10">
    <location>
        <begin position="6"/>
        <end position="245"/>
    </location>
</feature>
<dbReference type="GO" id="GO:0036431">
    <property type="term" value="F:dCMP kinase activity"/>
    <property type="evidence" value="ECO:0007669"/>
    <property type="project" value="InterPro"/>
</dbReference>
<name>A0A0Q4B6V9_9BACT</name>
<dbReference type="GO" id="GO:0005524">
    <property type="term" value="F:ATP binding"/>
    <property type="evidence" value="ECO:0007669"/>
    <property type="project" value="UniProtKB-UniRule"/>
</dbReference>
<dbReference type="PATRIC" id="fig|1702214.3.peg.1773"/>
<dbReference type="GO" id="GO:0036430">
    <property type="term" value="F:CMP kinase activity"/>
    <property type="evidence" value="ECO:0007669"/>
    <property type="project" value="RHEA"/>
</dbReference>
<dbReference type="Gene3D" id="3.40.50.300">
    <property type="entry name" value="P-loop containing nucleotide triphosphate hydrolases"/>
    <property type="match status" value="1"/>
</dbReference>
<dbReference type="HAMAP" id="MF_00238">
    <property type="entry name" value="Cytidyl_kinase_type1"/>
    <property type="match status" value="1"/>
</dbReference>
<dbReference type="EMBL" id="LIIK01000052">
    <property type="protein sequence ID" value="KQM08250.1"/>
    <property type="molecule type" value="Genomic_DNA"/>
</dbReference>
<dbReference type="GO" id="GO:0006220">
    <property type="term" value="P:pyrimidine nucleotide metabolic process"/>
    <property type="evidence" value="ECO:0007669"/>
    <property type="project" value="UniProtKB-UniRule"/>
</dbReference>
<keyword evidence="3 8" id="KW-0547">Nucleotide-binding</keyword>
<dbReference type="EC" id="2.7.4.25" evidence="8"/>
<dbReference type="InterPro" id="IPR027417">
    <property type="entry name" value="P-loop_NTPase"/>
</dbReference>
<evidence type="ECO:0000313" key="12">
    <source>
        <dbReference type="Proteomes" id="UP000054172"/>
    </source>
</evidence>
<evidence type="ECO:0000256" key="3">
    <source>
        <dbReference type="ARBA" id="ARBA00022741"/>
    </source>
</evidence>
<evidence type="ECO:0000259" key="10">
    <source>
        <dbReference type="Pfam" id="PF02224"/>
    </source>
</evidence>
<gene>
    <name evidence="8" type="primary">cmk</name>
    <name evidence="11" type="ORF">AL399_08385</name>
</gene>
<dbReference type="InterPro" id="IPR003136">
    <property type="entry name" value="Cytidylate_kin"/>
</dbReference>
<keyword evidence="12" id="KW-1185">Reference proteome</keyword>
<feature type="compositionally biased region" description="Basic and acidic residues" evidence="9">
    <location>
        <begin position="80"/>
        <end position="89"/>
    </location>
</feature>